<name>A0A016UV93_9BILA</name>
<proteinExistence type="predicted"/>
<comment type="caution">
    <text evidence="1">The sequence shown here is derived from an EMBL/GenBank/DDBJ whole genome shotgun (WGS) entry which is preliminary data.</text>
</comment>
<organism evidence="1 2">
    <name type="scientific">Ancylostoma ceylanicum</name>
    <dbReference type="NCBI Taxonomy" id="53326"/>
    <lineage>
        <taxon>Eukaryota</taxon>
        <taxon>Metazoa</taxon>
        <taxon>Ecdysozoa</taxon>
        <taxon>Nematoda</taxon>
        <taxon>Chromadorea</taxon>
        <taxon>Rhabditida</taxon>
        <taxon>Rhabditina</taxon>
        <taxon>Rhabditomorpha</taxon>
        <taxon>Strongyloidea</taxon>
        <taxon>Ancylostomatidae</taxon>
        <taxon>Ancylostomatinae</taxon>
        <taxon>Ancylostoma</taxon>
    </lineage>
</organism>
<protein>
    <submittedName>
        <fullName evidence="1">Uncharacterized protein</fullName>
    </submittedName>
</protein>
<accession>A0A016UV93</accession>
<dbReference type="AlphaFoldDB" id="A0A016UV93"/>
<dbReference type="EMBL" id="JARK01001361">
    <property type="protein sequence ID" value="EYC19070.1"/>
    <property type="molecule type" value="Genomic_DNA"/>
</dbReference>
<evidence type="ECO:0000313" key="2">
    <source>
        <dbReference type="Proteomes" id="UP000024635"/>
    </source>
</evidence>
<sequence>MKNMYCEGERIELGGSHIKETSFYVFLGRSMNMEGNLKEELERRRAAWTAFGPLMEATDQLADLDLRAHLLDSTVFLALYYDAKTLADTAATSKTLRTIDRALERSLLRYSWRTQHQAGLRSSDLRQISRLRNPEKYASKTLKKKL</sequence>
<gene>
    <name evidence="1" type="primary">Acey_s0025.g1152</name>
    <name evidence="1" type="ORF">Y032_0025g1152</name>
</gene>
<reference evidence="2" key="1">
    <citation type="journal article" date="2015" name="Nat. Genet.">
        <title>The genome and transcriptome of the zoonotic hookworm Ancylostoma ceylanicum identify infection-specific gene families.</title>
        <authorList>
            <person name="Schwarz E.M."/>
            <person name="Hu Y."/>
            <person name="Antoshechkin I."/>
            <person name="Miller M.M."/>
            <person name="Sternberg P.W."/>
            <person name="Aroian R.V."/>
        </authorList>
    </citation>
    <scope>NUCLEOTIDE SEQUENCE</scope>
    <source>
        <strain evidence="2">HY135</strain>
    </source>
</reference>
<dbReference type="Proteomes" id="UP000024635">
    <property type="component" value="Unassembled WGS sequence"/>
</dbReference>
<evidence type="ECO:0000313" key="1">
    <source>
        <dbReference type="EMBL" id="EYC19070.1"/>
    </source>
</evidence>
<keyword evidence="2" id="KW-1185">Reference proteome</keyword>